<dbReference type="Gene3D" id="1.10.10.10">
    <property type="entry name" value="Winged helix-like DNA-binding domain superfamily/Winged helix DNA-binding domain"/>
    <property type="match status" value="1"/>
</dbReference>
<dbReference type="InterPro" id="IPR000847">
    <property type="entry name" value="LysR_HTH_N"/>
</dbReference>
<keyword evidence="7" id="KW-1185">Reference proteome</keyword>
<evidence type="ECO:0000256" key="4">
    <source>
        <dbReference type="ARBA" id="ARBA00023163"/>
    </source>
</evidence>
<dbReference type="RefSeq" id="WP_138988622.1">
    <property type="nucleotide sequence ID" value="NZ_CP043869.1"/>
</dbReference>
<dbReference type="InterPro" id="IPR036388">
    <property type="entry name" value="WH-like_DNA-bd_sf"/>
</dbReference>
<evidence type="ECO:0000313" key="7">
    <source>
        <dbReference type="Proteomes" id="UP000324760"/>
    </source>
</evidence>
<dbReference type="Gene3D" id="3.40.190.10">
    <property type="entry name" value="Periplasmic binding protein-like II"/>
    <property type="match status" value="2"/>
</dbReference>
<dbReference type="CDD" id="cd08417">
    <property type="entry name" value="PBP2_Nitroaromatics_like"/>
    <property type="match status" value="1"/>
</dbReference>
<comment type="similarity">
    <text evidence="1">Belongs to the LysR transcriptional regulatory family.</text>
</comment>
<sequence length="308" mass="34827">MRKVNLRSVDLNLLVVLEALLSEKQVTRAAEKLHMSQPAVSRALQRLRSVFSDPLLVRSAEGYDLTTRATEMMGDLKTILQSVEQIIAEPEFLPFTSKQHVKIAGPDLETALYVPDLMAMMRHEAPDMQIDLDSRPADYFEMLSKGEIHFAISGVPPDGGEDQLHRVLLDTTERAIIMGAQHPFANKRLSLDDYLKCRHGYVSITGKGLPMADIRLKAMGKKRNTSLRLTSFMTVADFCEKTDLIFMLPVNLIERLAVGRAVVWQSPPEALQAEPLQFYLYWHARDHHDPMHRWVRSAILRGAGRNSS</sequence>
<reference evidence="6 7" key="1">
    <citation type="journal article" date="2019" name="Biochem. Eng. J.">
        <title>Metabolic engineering of the marine bacteria Neptunomonas concharum for the production of acetoin and meso-2,3-butanediol from acetate.</title>
        <authorList>
            <person name="Li W."/>
            <person name="Pu N."/>
            <person name="Liu C.-X."/>
            <person name="Yuan Q.-P."/>
            <person name="Li Z.-J."/>
        </authorList>
    </citation>
    <scope>NUCLEOTIDE SEQUENCE [LARGE SCALE GENOMIC DNA]</scope>
    <source>
        <strain evidence="6 7">JCM17730</strain>
    </source>
</reference>
<evidence type="ECO:0000313" key="6">
    <source>
        <dbReference type="EMBL" id="QEQ96242.1"/>
    </source>
</evidence>
<dbReference type="Pfam" id="PF03466">
    <property type="entry name" value="LysR_substrate"/>
    <property type="match status" value="1"/>
</dbReference>
<evidence type="ECO:0000256" key="2">
    <source>
        <dbReference type="ARBA" id="ARBA00023015"/>
    </source>
</evidence>
<gene>
    <name evidence="6" type="ORF">F0U83_05705</name>
</gene>
<keyword evidence="4" id="KW-0804">Transcription</keyword>
<dbReference type="InterPro" id="IPR005119">
    <property type="entry name" value="LysR_subst-bd"/>
</dbReference>
<feature type="domain" description="HTH lysR-type" evidence="5">
    <location>
        <begin position="9"/>
        <end position="66"/>
    </location>
</feature>
<evidence type="ECO:0000256" key="1">
    <source>
        <dbReference type="ARBA" id="ARBA00009437"/>
    </source>
</evidence>
<dbReference type="EMBL" id="CP043869">
    <property type="protein sequence ID" value="QEQ96242.1"/>
    <property type="molecule type" value="Genomic_DNA"/>
</dbReference>
<dbReference type="AlphaFoldDB" id="A0A5P1RAD3"/>
<dbReference type="PANTHER" id="PTHR30118">
    <property type="entry name" value="HTH-TYPE TRANSCRIPTIONAL REGULATOR LEUO-RELATED"/>
    <property type="match status" value="1"/>
</dbReference>
<keyword evidence="2" id="KW-0805">Transcription regulation</keyword>
<dbReference type="InterPro" id="IPR036390">
    <property type="entry name" value="WH_DNA-bd_sf"/>
</dbReference>
<accession>A0A5P1RAD3</accession>
<keyword evidence="3" id="KW-0238">DNA-binding</keyword>
<protein>
    <submittedName>
        <fullName evidence="6">LysR family transcriptional regulator</fullName>
    </submittedName>
</protein>
<evidence type="ECO:0000259" key="5">
    <source>
        <dbReference type="PROSITE" id="PS50931"/>
    </source>
</evidence>
<dbReference type="PANTHER" id="PTHR30118:SF15">
    <property type="entry name" value="TRANSCRIPTIONAL REGULATORY PROTEIN"/>
    <property type="match status" value="1"/>
</dbReference>
<dbReference type="Proteomes" id="UP000324760">
    <property type="component" value="Chromosome"/>
</dbReference>
<dbReference type="SUPFAM" id="SSF46785">
    <property type="entry name" value="Winged helix' DNA-binding domain"/>
    <property type="match status" value="1"/>
</dbReference>
<dbReference type="SUPFAM" id="SSF53850">
    <property type="entry name" value="Periplasmic binding protein-like II"/>
    <property type="match status" value="1"/>
</dbReference>
<dbReference type="KEGG" id="ncu:F0U83_05705"/>
<dbReference type="InterPro" id="IPR050389">
    <property type="entry name" value="LysR-type_TF"/>
</dbReference>
<dbReference type="Pfam" id="PF00126">
    <property type="entry name" value="HTH_1"/>
    <property type="match status" value="1"/>
</dbReference>
<dbReference type="PROSITE" id="PS50931">
    <property type="entry name" value="HTH_LYSR"/>
    <property type="match status" value="1"/>
</dbReference>
<dbReference type="OrthoDB" id="8839911at2"/>
<proteinExistence type="inferred from homology"/>
<organism evidence="6 7">
    <name type="scientific">Neptunomonas concharum</name>
    <dbReference type="NCBI Taxonomy" id="1031538"/>
    <lineage>
        <taxon>Bacteria</taxon>
        <taxon>Pseudomonadati</taxon>
        <taxon>Pseudomonadota</taxon>
        <taxon>Gammaproteobacteria</taxon>
        <taxon>Oceanospirillales</taxon>
        <taxon>Oceanospirillaceae</taxon>
        <taxon>Neptunomonas</taxon>
    </lineage>
</organism>
<dbReference type="PRINTS" id="PR00039">
    <property type="entry name" value="HTHLYSR"/>
</dbReference>
<dbReference type="GO" id="GO:0003677">
    <property type="term" value="F:DNA binding"/>
    <property type="evidence" value="ECO:0007669"/>
    <property type="project" value="UniProtKB-KW"/>
</dbReference>
<evidence type="ECO:0000256" key="3">
    <source>
        <dbReference type="ARBA" id="ARBA00023125"/>
    </source>
</evidence>
<name>A0A5P1RAD3_9GAMM</name>
<dbReference type="GO" id="GO:0003700">
    <property type="term" value="F:DNA-binding transcription factor activity"/>
    <property type="evidence" value="ECO:0007669"/>
    <property type="project" value="InterPro"/>
</dbReference>
<dbReference type="InterPro" id="IPR037402">
    <property type="entry name" value="YidZ_PBP2"/>
</dbReference>